<feature type="domain" description="Aldehyde oxidase/xanthine dehydrogenase a/b hammerhead" evidence="2">
    <location>
        <begin position="240"/>
        <end position="318"/>
    </location>
</feature>
<gene>
    <name evidence="3" type="ORF">HLB44_02945</name>
</gene>
<sequence length="747" mass="80736">MGRLKTIARRSFLIGSAAVAGGVVFGVYQVRKSHPNPLAEGLKPGQAALTPWVRIDKDAVTLITPHMDMGQGAYSVQAALIAEELDIEFGQFRIDAGAPSPAYYNRRVSEERAAFNAHDTRWQAEAMRDVMGGLFKVLGVMVTGGSSTVPDSFDKLREAGAVARETLKLAASRKTGVPVAQLKTARGAVLLPDGKQLKYTELADIAATLDPVRDVTLRDPAAWRFIGKPMQRLDIVGKSTGTLRYGIDLAMEGMVHAAVKTNPRQGGQLNRYDDAKAKGLRGVKKILPVSNGVAVVADNTWRALQAVKAIECDWGPAPYPAEMKDHWAAVAASFTPERLNKQWRHDGDVDQALQQGPVIEAEYRAPYLAHAPLEPLSAIVKVGSDGVDVWVAHQMPRFVQKKVAAVTGVKPEQVRYHQQVAGGCFGHRLEFENVTLCAEIARQMPGTPVKLTYSREEDFAHDFPRQIGMARGKGVVKDGQVHAVDLQVATVSSSASQASRLGQAGPPGADGQIAAGAWNQPFAVPHFRMRAYKVPELAPTSSWRSVGASTQGFFANAFLDELIHAAGADPLRERLRLCNHDVSRKVLEAVGEMSNWGSKLAPGRGRGIAFVDSFGVPVAEVVEVTKTDKGIRIDKVFVALDVGRVVDPVNLDNHVKGAVVWGLGHAMNCEITYADGMAQQSNFPQFQGMRLDQCPHIVVRSLENAPRIRGAGEPPVPPAAPALAAAIFAATGKRLREMPFNKFVDFV</sequence>
<evidence type="ECO:0000313" key="3">
    <source>
        <dbReference type="EMBL" id="NRF65938.1"/>
    </source>
</evidence>
<protein>
    <submittedName>
        <fullName evidence="3">Xanthine dehydrogenase family protein molybdopterin-binding subunit</fullName>
    </submittedName>
</protein>
<dbReference type="InterPro" id="IPR000674">
    <property type="entry name" value="Ald_Oxase/Xan_DH_a/b"/>
</dbReference>
<dbReference type="Proteomes" id="UP000737171">
    <property type="component" value="Unassembled WGS sequence"/>
</dbReference>
<dbReference type="SUPFAM" id="SSF56003">
    <property type="entry name" value="Molybdenum cofactor-binding domain"/>
    <property type="match status" value="2"/>
</dbReference>
<feature type="transmembrane region" description="Helical" evidence="1">
    <location>
        <begin position="12"/>
        <end position="30"/>
    </location>
</feature>
<dbReference type="RefSeq" id="WP_173120424.1">
    <property type="nucleotide sequence ID" value="NZ_JABRWJ010000001.1"/>
</dbReference>
<reference evidence="3 4" key="1">
    <citation type="submission" date="2020-05" db="EMBL/GenBank/DDBJ databases">
        <title>Aquincola sp. isolate from soil.</title>
        <authorList>
            <person name="Han J."/>
            <person name="Kim D.-U."/>
        </authorList>
    </citation>
    <scope>NUCLEOTIDE SEQUENCE [LARGE SCALE GENOMIC DNA]</scope>
    <source>
        <strain evidence="3 4">S2</strain>
    </source>
</reference>
<accession>A0ABX2ED35</accession>
<name>A0ABX2ED35_9BURK</name>
<keyword evidence="1" id="KW-0472">Membrane</keyword>
<keyword evidence="4" id="KW-1185">Reference proteome</keyword>
<dbReference type="PROSITE" id="PS51318">
    <property type="entry name" value="TAT"/>
    <property type="match status" value="1"/>
</dbReference>
<dbReference type="InterPro" id="IPR006311">
    <property type="entry name" value="TAT_signal"/>
</dbReference>
<dbReference type="InterPro" id="IPR037165">
    <property type="entry name" value="AldOxase/xan_DH_Mopterin-bd_sf"/>
</dbReference>
<keyword evidence="1" id="KW-1133">Transmembrane helix</keyword>
<evidence type="ECO:0000256" key="1">
    <source>
        <dbReference type="SAM" id="Phobius"/>
    </source>
</evidence>
<dbReference type="Pfam" id="PF02738">
    <property type="entry name" value="MoCoBD_1"/>
    <property type="match status" value="1"/>
</dbReference>
<dbReference type="Gene3D" id="3.30.365.10">
    <property type="entry name" value="Aldehyde oxidase/xanthine dehydrogenase, molybdopterin binding domain"/>
    <property type="match status" value="4"/>
</dbReference>
<dbReference type="SMART" id="SM01008">
    <property type="entry name" value="Ald_Xan_dh_C"/>
    <property type="match status" value="1"/>
</dbReference>
<keyword evidence="1" id="KW-0812">Transmembrane</keyword>
<dbReference type="InterPro" id="IPR008274">
    <property type="entry name" value="AldOxase/xan_DH_MoCoBD1"/>
</dbReference>
<dbReference type="InterPro" id="IPR012368">
    <property type="entry name" value="OxRdtase_Mopterin-bd_su_IorB"/>
</dbReference>
<proteinExistence type="predicted"/>
<dbReference type="Gene3D" id="3.90.1170.50">
    <property type="entry name" value="Aldehyde oxidase/xanthine dehydrogenase, a/b hammerhead"/>
    <property type="match status" value="1"/>
</dbReference>
<evidence type="ECO:0000259" key="2">
    <source>
        <dbReference type="SMART" id="SM01008"/>
    </source>
</evidence>
<comment type="caution">
    <text evidence="3">The sequence shown here is derived from an EMBL/GenBank/DDBJ whole genome shotgun (WGS) entry which is preliminary data.</text>
</comment>
<dbReference type="PANTHER" id="PTHR47495">
    <property type="entry name" value="ALDEHYDE DEHYDROGENASE"/>
    <property type="match status" value="1"/>
</dbReference>
<dbReference type="Pfam" id="PF20256">
    <property type="entry name" value="MoCoBD_2"/>
    <property type="match status" value="1"/>
</dbReference>
<dbReference type="EMBL" id="JABRWJ010000001">
    <property type="protein sequence ID" value="NRF65938.1"/>
    <property type="molecule type" value="Genomic_DNA"/>
</dbReference>
<evidence type="ECO:0000313" key="4">
    <source>
        <dbReference type="Proteomes" id="UP000737171"/>
    </source>
</evidence>
<dbReference type="InterPro" id="IPR046867">
    <property type="entry name" value="AldOxase/xan_DH_MoCoBD2"/>
</dbReference>
<dbReference type="InterPro" id="IPR052516">
    <property type="entry name" value="N-heterocyclic_Hydroxylase"/>
</dbReference>
<dbReference type="PIRSF" id="PIRSF036389">
    <property type="entry name" value="IOR_B"/>
    <property type="match status" value="1"/>
</dbReference>
<organism evidence="3 4">
    <name type="scientific">Pseudaquabacterium terrae</name>
    <dbReference type="NCBI Taxonomy" id="2732868"/>
    <lineage>
        <taxon>Bacteria</taxon>
        <taxon>Pseudomonadati</taxon>
        <taxon>Pseudomonadota</taxon>
        <taxon>Betaproteobacteria</taxon>
        <taxon>Burkholderiales</taxon>
        <taxon>Sphaerotilaceae</taxon>
        <taxon>Pseudaquabacterium</taxon>
    </lineage>
</organism>
<dbReference type="PANTHER" id="PTHR47495:SF1">
    <property type="entry name" value="BLL3820 PROTEIN"/>
    <property type="match status" value="1"/>
</dbReference>